<dbReference type="InterPro" id="IPR042197">
    <property type="entry name" value="Apaf_helical"/>
</dbReference>
<dbReference type="Gene3D" id="1.10.8.430">
    <property type="entry name" value="Helical domain of apoptotic protease-activating factors"/>
    <property type="match status" value="2"/>
</dbReference>
<feature type="domain" description="Disease resistance R13L4/SHOC-2-like LRR" evidence="10">
    <location>
        <begin position="1049"/>
        <end position="1155"/>
    </location>
</feature>
<dbReference type="PANTHER" id="PTHR36766">
    <property type="entry name" value="PLANT BROAD-SPECTRUM MILDEW RESISTANCE PROTEIN RPW8"/>
    <property type="match status" value="1"/>
</dbReference>
<sequence>MADVCVSVVLKRLAPSIEDGIRKEITLLLNADKEAQSLSQKLKKIHLVLADAERKGVEDPSVQSWLDKLQSISYDIDDALDEWELQNIRQKLQDDHAHNSDHHTDSWEKKIHGRDDDKKTLLAKLLSKSSSSGLGDDAHVDGVPIISIVGVGGMGKTALAQLVFNDDQVKNQFKLKIWVCVSDPFDEIKIAKAILEDTDRASSSLSEPQTLLKAVEKSISGQKFLLVLDDVWEEDDSKWESLKECLKSGDPGSRILVTTRKTRVAEIMGTIYMHTLEPLSNSYCWSVLSQLAFQGRGQTDREMLKETGLEIAKKCKGLPLAAKTIGGLLRFKTSLQEWQEILDSKMWELEKVRKDLFPLLTLSYNELHPAMKRCFSFCAIFPKDELINVDKLIRMWMAQGFLFSSGSSGRELERTGRDYFDDLAMRSFFQDFQKDKTGNNIIINCKMHDIVHDFAQFLMKNECLVLENVEGGTQVVPSENTRHMNLLLPEENADFGPFSIWQAEQLRSCLCSSNEIPLNLFSRLKRVRLLSLHACRLTDIPKEIGNLIHIRYLDVSFNTQIKELPETIYDLHYLQTLNVQLCISLGGLPAQGIHKLINLRHLLNSAASVLSFRLPQGFEKLTNLRTLSEFNASASGNNLGLLKGFNQLGGSLFIRLCSDFDELEAKEADLASKKSIQTLRLEVGAARTETIEALQPHSNLPILVFVGGIHLPKWISTLTNLRKLTVTGLMPKRSKATDYWLPLAKLPLLEDLDVIGCGIERVGHEFLGINEMTPSASSCGSIFPKLKTLSFKMCLLWTVWEDISEEQAINVTTSILPCLQELHLNACAGLRVVTMNRQEQTGFNYHTSHELNSAQERVSSSDYCWSVMSQIAFQERGEADREMLNEIGEEIAKKCKGLPLAAKTVGGLLRFKASYQEWQDVSRSKMWELEKVTKVLFPILTLSYNELRPTVKRCFSYCAVFPKDTIIEDFEDDKSGNNLIISCKMHDIIHDFAQFLTKKECLTVERGSGGAEIVSVQNARHLNMLRAKGTSGTSPFSIEQAEKSRSCFCNTQVIPLNLFSHMKRVRSLSLRGCQMANIPREIGKLIGLRYLDLSDNPLEHLPETIYDLYYLQTLDIHDCSTLSGLPDRGIHKLINLRHLVNSGSTSSDFKFPQGFEN</sequence>
<dbReference type="Gene3D" id="3.80.10.10">
    <property type="entry name" value="Ribonuclease Inhibitor"/>
    <property type="match status" value="2"/>
</dbReference>
<gene>
    <name evidence="11" type="ORF">Sradi_2756400</name>
</gene>
<keyword evidence="2" id="KW-0433">Leucine-rich repeat</keyword>
<reference evidence="11" key="2">
    <citation type="journal article" date="2024" name="Plant">
        <title>Genomic evolution and insights into agronomic trait innovations of Sesamum species.</title>
        <authorList>
            <person name="Miao H."/>
            <person name="Wang L."/>
            <person name="Qu L."/>
            <person name="Liu H."/>
            <person name="Sun Y."/>
            <person name="Le M."/>
            <person name="Wang Q."/>
            <person name="Wei S."/>
            <person name="Zheng Y."/>
            <person name="Lin W."/>
            <person name="Duan Y."/>
            <person name="Cao H."/>
            <person name="Xiong S."/>
            <person name="Wang X."/>
            <person name="Wei L."/>
            <person name="Li C."/>
            <person name="Ma Q."/>
            <person name="Ju M."/>
            <person name="Zhao R."/>
            <person name="Li G."/>
            <person name="Mu C."/>
            <person name="Tian Q."/>
            <person name="Mei H."/>
            <person name="Zhang T."/>
            <person name="Gao T."/>
            <person name="Zhang H."/>
        </authorList>
    </citation>
    <scope>NUCLEOTIDE SEQUENCE</scope>
    <source>
        <strain evidence="11">G02</strain>
    </source>
</reference>
<dbReference type="EMBL" id="JACGWJ010000011">
    <property type="protein sequence ID" value="KAL0388746.1"/>
    <property type="molecule type" value="Genomic_DNA"/>
</dbReference>
<evidence type="ECO:0000256" key="4">
    <source>
        <dbReference type="ARBA" id="ARBA00022741"/>
    </source>
</evidence>
<accession>A0AAW2S8D6</accession>
<reference evidence="11" key="1">
    <citation type="submission" date="2020-06" db="EMBL/GenBank/DDBJ databases">
        <authorList>
            <person name="Li T."/>
            <person name="Hu X."/>
            <person name="Zhang T."/>
            <person name="Song X."/>
            <person name="Zhang H."/>
            <person name="Dai N."/>
            <person name="Sheng W."/>
            <person name="Hou X."/>
            <person name="Wei L."/>
        </authorList>
    </citation>
    <scope>NUCLEOTIDE SEQUENCE</scope>
    <source>
        <strain evidence="11">G02</strain>
        <tissue evidence="11">Leaf</tissue>
    </source>
</reference>
<comment type="similarity">
    <text evidence="1">Belongs to the disease resistance NB-LRR family.</text>
</comment>
<evidence type="ECO:0000313" key="11">
    <source>
        <dbReference type="EMBL" id="KAL0388746.1"/>
    </source>
</evidence>
<protein>
    <submittedName>
        <fullName evidence="11">Disease resistance protein RGA1</fullName>
    </submittedName>
</protein>
<feature type="domain" description="Disease resistance protein winged helix" evidence="9">
    <location>
        <begin position="380"/>
        <end position="455"/>
    </location>
</feature>
<dbReference type="GO" id="GO:0043531">
    <property type="term" value="F:ADP binding"/>
    <property type="evidence" value="ECO:0007669"/>
    <property type="project" value="InterPro"/>
</dbReference>
<evidence type="ECO:0000256" key="1">
    <source>
        <dbReference type="ARBA" id="ARBA00008894"/>
    </source>
</evidence>
<dbReference type="SUPFAM" id="SSF52058">
    <property type="entry name" value="L domain-like"/>
    <property type="match status" value="2"/>
</dbReference>
<dbReference type="InterPro" id="IPR003591">
    <property type="entry name" value="Leu-rich_rpt_typical-subtyp"/>
</dbReference>
<comment type="caution">
    <text evidence="11">The sequence shown here is derived from an EMBL/GenBank/DDBJ whole genome shotgun (WGS) entry which is preliminary data.</text>
</comment>
<evidence type="ECO:0000259" key="7">
    <source>
        <dbReference type="Pfam" id="PF00931"/>
    </source>
</evidence>
<dbReference type="InterPro" id="IPR032675">
    <property type="entry name" value="LRR_dom_sf"/>
</dbReference>
<keyword evidence="4" id="KW-0547">Nucleotide-binding</keyword>
<dbReference type="PANTHER" id="PTHR36766:SF45">
    <property type="entry name" value="NB-ARC DOMAIN-CONTAINING PROTEIN"/>
    <property type="match status" value="1"/>
</dbReference>
<evidence type="ECO:0000259" key="9">
    <source>
        <dbReference type="Pfam" id="PF23559"/>
    </source>
</evidence>
<evidence type="ECO:0000259" key="10">
    <source>
        <dbReference type="Pfam" id="PF23598"/>
    </source>
</evidence>
<dbReference type="InterPro" id="IPR058922">
    <property type="entry name" value="WHD_DRP"/>
</dbReference>
<evidence type="ECO:0000256" key="3">
    <source>
        <dbReference type="ARBA" id="ARBA00022737"/>
    </source>
</evidence>
<organism evidence="11">
    <name type="scientific">Sesamum radiatum</name>
    <name type="common">Black benniseed</name>
    <dbReference type="NCBI Taxonomy" id="300843"/>
    <lineage>
        <taxon>Eukaryota</taxon>
        <taxon>Viridiplantae</taxon>
        <taxon>Streptophyta</taxon>
        <taxon>Embryophyta</taxon>
        <taxon>Tracheophyta</taxon>
        <taxon>Spermatophyta</taxon>
        <taxon>Magnoliopsida</taxon>
        <taxon>eudicotyledons</taxon>
        <taxon>Gunneridae</taxon>
        <taxon>Pentapetalae</taxon>
        <taxon>asterids</taxon>
        <taxon>lamiids</taxon>
        <taxon>Lamiales</taxon>
        <taxon>Pedaliaceae</taxon>
        <taxon>Sesamum</taxon>
    </lineage>
</organism>
<proteinExistence type="inferred from homology"/>
<feature type="domain" description="NB-ARC" evidence="7">
    <location>
        <begin position="141"/>
        <end position="295"/>
    </location>
</feature>
<dbReference type="InterPro" id="IPR055414">
    <property type="entry name" value="LRR_R13L4/SHOC2-like"/>
</dbReference>
<dbReference type="Gene3D" id="3.40.50.300">
    <property type="entry name" value="P-loop containing nucleotide triphosphate hydrolases"/>
    <property type="match status" value="1"/>
</dbReference>
<dbReference type="AlphaFoldDB" id="A0AAW2S8D6"/>
<evidence type="ECO:0000256" key="5">
    <source>
        <dbReference type="ARBA" id="ARBA00022821"/>
    </source>
</evidence>
<feature type="domain" description="Disease resistance N-terminal" evidence="8">
    <location>
        <begin position="7"/>
        <end position="96"/>
    </location>
</feature>
<dbReference type="SUPFAM" id="SSF52540">
    <property type="entry name" value="P-loop containing nucleoside triphosphate hydrolases"/>
    <property type="match status" value="2"/>
</dbReference>
<keyword evidence="6" id="KW-0067">ATP-binding</keyword>
<dbReference type="GO" id="GO:0006952">
    <property type="term" value="P:defense response"/>
    <property type="evidence" value="ECO:0007669"/>
    <property type="project" value="UniProtKB-KW"/>
</dbReference>
<evidence type="ECO:0000256" key="2">
    <source>
        <dbReference type="ARBA" id="ARBA00022614"/>
    </source>
</evidence>
<dbReference type="Pfam" id="PF23559">
    <property type="entry name" value="WHD_DRP"/>
    <property type="match status" value="1"/>
</dbReference>
<dbReference type="PRINTS" id="PR00364">
    <property type="entry name" value="DISEASERSIST"/>
</dbReference>
<dbReference type="InterPro" id="IPR041118">
    <property type="entry name" value="Rx_N"/>
</dbReference>
<dbReference type="Gene3D" id="1.10.10.10">
    <property type="entry name" value="Winged helix-like DNA-binding domain superfamily/Winged helix DNA-binding domain"/>
    <property type="match status" value="1"/>
</dbReference>
<evidence type="ECO:0000259" key="8">
    <source>
        <dbReference type="Pfam" id="PF18052"/>
    </source>
</evidence>
<dbReference type="Pfam" id="PF00931">
    <property type="entry name" value="NB-ARC"/>
    <property type="match status" value="1"/>
</dbReference>
<dbReference type="SMART" id="SM00369">
    <property type="entry name" value="LRR_TYP"/>
    <property type="match status" value="2"/>
</dbReference>
<dbReference type="InterPro" id="IPR036388">
    <property type="entry name" value="WH-like_DNA-bd_sf"/>
</dbReference>
<dbReference type="InterPro" id="IPR027417">
    <property type="entry name" value="P-loop_NTPase"/>
</dbReference>
<dbReference type="GO" id="GO:0005524">
    <property type="term" value="F:ATP binding"/>
    <property type="evidence" value="ECO:0007669"/>
    <property type="project" value="UniProtKB-KW"/>
</dbReference>
<evidence type="ECO:0000256" key="6">
    <source>
        <dbReference type="ARBA" id="ARBA00022840"/>
    </source>
</evidence>
<keyword evidence="3" id="KW-0677">Repeat</keyword>
<dbReference type="InterPro" id="IPR001611">
    <property type="entry name" value="Leu-rich_rpt"/>
</dbReference>
<feature type="domain" description="Disease resistance R13L4/SHOC-2-like LRR" evidence="10">
    <location>
        <begin position="505"/>
        <end position="834"/>
    </location>
</feature>
<dbReference type="InterPro" id="IPR002182">
    <property type="entry name" value="NB-ARC"/>
</dbReference>
<dbReference type="PROSITE" id="PS51450">
    <property type="entry name" value="LRR"/>
    <property type="match status" value="1"/>
</dbReference>
<name>A0AAW2S8D6_SESRA</name>
<dbReference type="Pfam" id="PF18052">
    <property type="entry name" value="Rx_N"/>
    <property type="match status" value="1"/>
</dbReference>
<keyword evidence="5" id="KW-0611">Plant defense</keyword>
<dbReference type="Pfam" id="PF23598">
    <property type="entry name" value="LRR_14"/>
    <property type="match status" value="2"/>
</dbReference>
<dbReference type="GO" id="GO:0051707">
    <property type="term" value="P:response to other organism"/>
    <property type="evidence" value="ECO:0007669"/>
    <property type="project" value="UniProtKB-ARBA"/>
</dbReference>
<dbReference type="FunFam" id="1.10.10.10:FF:000322">
    <property type="entry name" value="Probable disease resistance protein At1g63360"/>
    <property type="match status" value="1"/>
</dbReference>